<accession>S7RLZ2</accession>
<dbReference type="Pfam" id="PF00621">
    <property type="entry name" value="RhoGEF"/>
    <property type="match status" value="1"/>
</dbReference>
<dbReference type="GO" id="GO:0032955">
    <property type="term" value="P:regulation of division septum assembly"/>
    <property type="evidence" value="ECO:0007669"/>
    <property type="project" value="TreeGrafter"/>
</dbReference>
<dbReference type="OrthoDB" id="10256089at2759"/>
<keyword evidence="3" id="KW-1185">Reference proteome</keyword>
<dbReference type="Gene3D" id="1.20.1270.60">
    <property type="entry name" value="Arfaptin homology (AH) domain/BAR domain"/>
    <property type="match status" value="1"/>
</dbReference>
<evidence type="ECO:0000259" key="1">
    <source>
        <dbReference type="PROSITE" id="PS50010"/>
    </source>
</evidence>
<gene>
    <name evidence="2" type="ORF">GLOTRDRAFT_129689</name>
</gene>
<dbReference type="KEGG" id="gtr:GLOTRDRAFT_129689"/>
<dbReference type="Gene3D" id="1.20.900.10">
    <property type="entry name" value="Dbl homology (DH) domain"/>
    <property type="match status" value="1"/>
</dbReference>
<dbReference type="CDD" id="cd00160">
    <property type="entry name" value="RhoGEF"/>
    <property type="match status" value="1"/>
</dbReference>
<dbReference type="PROSITE" id="PS50010">
    <property type="entry name" value="DH_2"/>
    <property type="match status" value="1"/>
</dbReference>
<dbReference type="SMART" id="SM00325">
    <property type="entry name" value="RhoGEF"/>
    <property type="match status" value="1"/>
</dbReference>
<dbReference type="GO" id="GO:0005737">
    <property type="term" value="C:cytoplasm"/>
    <property type="evidence" value="ECO:0007669"/>
    <property type="project" value="TreeGrafter"/>
</dbReference>
<dbReference type="SUPFAM" id="SSF48065">
    <property type="entry name" value="DBL homology domain (DH-domain)"/>
    <property type="match status" value="1"/>
</dbReference>
<dbReference type="PANTHER" id="PTHR22834:SF20">
    <property type="entry name" value="SH3 DOMAIN-CONTAINING PROTEIN"/>
    <property type="match status" value="1"/>
</dbReference>
<proteinExistence type="predicted"/>
<dbReference type="GeneID" id="19301991"/>
<sequence length="459" mass="51941">MSRDANPSWSSPMTPHDVRRIFGNIVELAELSDTLCDRLEPALGNMLEDGGADSCVGQVFLDLIPSLEPLYKTYISGHQLSLSHYAALTTPTPSPAFRTYLGIVESKASSFTDTRDLRSLLEKPVHRFLRYPALLQAIYEETPDGHRDKENLKKAREELLRALRSVNEGLRRREVVRVVLNTVGSKSHSRKKRTFSGLTTGLKLGFIQSLNQSLPYEREPDPGAVNVGSHSHWYDGAEDVSQYERELQLFAKFIEDFHRVVKTWVASVKDFHMQQLVWSLAFGRMMNFVDSDDNSTELSESFDAFVVVSKSYILPACQIMQASIEVRVLARLDMLSDSMEGPMKLLGAMRTLRPLHHHLLRHPSAASGGRDASALMEASQSYVLLRSQLAAELPGYLALLEKGVRGCVGVFVEHQVTLWEVTTLANWWERWHFTYEIFGKLAVVQEPSHSVRELRIQRM</sequence>
<evidence type="ECO:0000313" key="2">
    <source>
        <dbReference type="EMBL" id="EPQ55415.1"/>
    </source>
</evidence>
<reference evidence="2 3" key="1">
    <citation type="journal article" date="2012" name="Science">
        <title>The Paleozoic origin of enzymatic lignin decomposition reconstructed from 31 fungal genomes.</title>
        <authorList>
            <person name="Floudas D."/>
            <person name="Binder M."/>
            <person name="Riley R."/>
            <person name="Barry K."/>
            <person name="Blanchette R.A."/>
            <person name="Henrissat B."/>
            <person name="Martinez A.T."/>
            <person name="Otillar R."/>
            <person name="Spatafora J.W."/>
            <person name="Yadav J.S."/>
            <person name="Aerts A."/>
            <person name="Benoit I."/>
            <person name="Boyd A."/>
            <person name="Carlson A."/>
            <person name="Copeland A."/>
            <person name="Coutinho P.M."/>
            <person name="de Vries R.P."/>
            <person name="Ferreira P."/>
            <person name="Findley K."/>
            <person name="Foster B."/>
            <person name="Gaskell J."/>
            <person name="Glotzer D."/>
            <person name="Gorecki P."/>
            <person name="Heitman J."/>
            <person name="Hesse C."/>
            <person name="Hori C."/>
            <person name="Igarashi K."/>
            <person name="Jurgens J.A."/>
            <person name="Kallen N."/>
            <person name="Kersten P."/>
            <person name="Kohler A."/>
            <person name="Kuees U."/>
            <person name="Kumar T.K.A."/>
            <person name="Kuo A."/>
            <person name="LaButti K."/>
            <person name="Larrondo L.F."/>
            <person name="Lindquist E."/>
            <person name="Ling A."/>
            <person name="Lombard V."/>
            <person name="Lucas S."/>
            <person name="Lundell T."/>
            <person name="Martin R."/>
            <person name="McLaughlin D.J."/>
            <person name="Morgenstern I."/>
            <person name="Morin E."/>
            <person name="Murat C."/>
            <person name="Nagy L.G."/>
            <person name="Nolan M."/>
            <person name="Ohm R.A."/>
            <person name="Patyshakuliyeva A."/>
            <person name="Rokas A."/>
            <person name="Ruiz-Duenas F.J."/>
            <person name="Sabat G."/>
            <person name="Salamov A."/>
            <person name="Samejima M."/>
            <person name="Schmutz J."/>
            <person name="Slot J.C."/>
            <person name="St John F."/>
            <person name="Stenlid J."/>
            <person name="Sun H."/>
            <person name="Sun S."/>
            <person name="Syed K."/>
            <person name="Tsang A."/>
            <person name="Wiebenga A."/>
            <person name="Young D."/>
            <person name="Pisabarro A."/>
            <person name="Eastwood D.C."/>
            <person name="Martin F."/>
            <person name="Cullen D."/>
            <person name="Grigoriev I.V."/>
            <person name="Hibbett D.S."/>
        </authorList>
    </citation>
    <scope>NUCLEOTIDE SEQUENCE [LARGE SCALE GENOMIC DNA]</scope>
    <source>
        <strain evidence="2 3">ATCC 11539</strain>
    </source>
</reference>
<name>S7RLZ2_GLOTA</name>
<dbReference type="InterPro" id="IPR051492">
    <property type="entry name" value="Dynamin-Rho_GEF"/>
</dbReference>
<dbReference type="InterPro" id="IPR027267">
    <property type="entry name" value="AH/BAR_dom_sf"/>
</dbReference>
<dbReference type="GO" id="GO:0005085">
    <property type="term" value="F:guanyl-nucleotide exchange factor activity"/>
    <property type="evidence" value="ECO:0007669"/>
    <property type="project" value="InterPro"/>
</dbReference>
<dbReference type="eggNOG" id="KOG3519">
    <property type="taxonomic scope" value="Eukaryota"/>
</dbReference>
<dbReference type="EMBL" id="KB469302">
    <property type="protein sequence ID" value="EPQ55415.1"/>
    <property type="molecule type" value="Genomic_DNA"/>
</dbReference>
<dbReference type="AlphaFoldDB" id="S7RLZ2"/>
<dbReference type="Proteomes" id="UP000030669">
    <property type="component" value="Unassembled WGS sequence"/>
</dbReference>
<dbReference type="InterPro" id="IPR000219">
    <property type="entry name" value="DH_dom"/>
</dbReference>
<dbReference type="RefSeq" id="XP_007866539.1">
    <property type="nucleotide sequence ID" value="XM_007868348.1"/>
</dbReference>
<dbReference type="OMA" id="ECDSMAK"/>
<organism evidence="2 3">
    <name type="scientific">Gloeophyllum trabeum (strain ATCC 11539 / FP-39264 / Madison 617)</name>
    <name type="common">Brown rot fungus</name>
    <dbReference type="NCBI Taxonomy" id="670483"/>
    <lineage>
        <taxon>Eukaryota</taxon>
        <taxon>Fungi</taxon>
        <taxon>Dikarya</taxon>
        <taxon>Basidiomycota</taxon>
        <taxon>Agaricomycotina</taxon>
        <taxon>Agaricomycetes</taxon>
        <taxon>Gloeophyllales</taxon>
        <taxon>Gloeophyllaceae</taxon>
        <taxon>Gloeophyllum</taxon>
    </lineage>
</organism>
<feature type="domain" description="DH" evidence="1">
    <location>
        <begin position="1"/>
        <end position="169"/>
    </location>
</feature>
<dbReference type="InterPro" id="IPR035899">
    <property type="entry name" value="DBL_dom_sf"/>
</dbReference>
<dbReference type="GO" id="GO:0031991">
    <property type="term" value="P:regulation of actomyosin contractile ring contraction"/>
    <property type="evidence" value="ECO:0007669"/>
    <property type="project" value="TreeGrafter"/>
</dbReference>
<dbReference type="HOGENOM" id="CLU_595887_0_0_1"/>
<protein>
    <submittedName>
        <fullName evidence="2">DH domain-containing protein</fullName>
    </submittedName>
</protein>
<evidence type="ECO:0000313" key="3">
    <source>
        <dbReference type="Proteomes" id="UP000030669"/>
    </source>
</evidence>
<dbReference type="STRING" id="670483.S7RLZ2"/>
<dbReference type="PANTHER" id="PTHR22834">
    <property type="entry name" value="NUCLEAR FUSION PROTEIN FUS2"/>
    <property type="match status" value="1"/>
</dbReference>